<accession>A0ACA9PYY5</accession>
<gene>
    <name evidence="1" type="ORF">RPERSI_LOCUS12040</name>
</gene>
<protein>
    <submittedName>
        <fullName evidence="1">15741_t:CDS:1</fullName>
    </submittedName>
</protein>
<comment type="caution">
    <text evidence="1">The sequence shown here is derived from an EMBL/GenBank/DDBJ whole genome shotgun (WGS) entry which is preliminary data.</text>
</comment>
<organism evidence="1 2">
    <name type="scientific">Racocetra persica</name>
    <dbReference type="NCBI Taxonomy" id="160502"/>
    <lineage>
        <taxon>Eukaryota</taxon>
        <taxon>Fungi</taxon>
        <taxon>Fungi incertae sedis</taxon>
        <taxon>Mucoromycota</taxon>
        <taxon>Glomeromycotina</taxon>
        <taxon>Glomeromycetes</taxon>
        <taxon>Diversisporales</taxon>
        <taxon>Gigasporaceae</taxon>
        <taxon>Racocetra</taxon>
    </lineage>
</organism>
<name>A0ACA9PYY5_9GLOM</name>
<keyword evidence="2" id="KW-1185">Reference proteome</keyword>
<proteinExistence type="predicted"/>
<feature type="non-terminal residue" evidence="1">
    <location>
        <position position="1"/>
    </location>
</feature>
<sequence length="40" mass="4579">AKIGKQVPSNTLCDMPGSFKLSNDRHHMCEQWNDMVFGQK</sequence>
<dbReference type="EMBL" id="CAJVQC010025390">
    <property type="protein sequence ID" value="CAG8729786.1"/>
    <property type="molecule type" value="Genomic_DNA"/>
</dbReference>
<reference evidence="1" key="1">
    <citation type="submission" date="2021-06" db="EMBL/GenBank/DDBJ databases">
        <authorList>
            <person name="Kallberg Y."/>
            <person name="Tangrot J."/>
            <person name="Rosling A."/>
        </authorList>
    </citation>
    <scope>NUCLEOTIDE SEQUENCE</scope>
    <source>
        <strain evidence="1">MA461A</strain>
    </source>
</reference>
<evidence type="ECO:0000313" key="1">
    <source>
        <dbReference type="EMBL" id="CAG8729786.1"/>
    </source>
</evidence>
<dbReference type="Proteomes" id="UP000789920">
    <property type="component" value="Unassembled WGS sequence"/>
</dbReference>
<evidence type="ECO:0000313" key="2">
    <source>
        <dbReference type="Proteomes" id="UP000789920"/>
    </source>
</evidence>